<feature type="region of interest" description="Disordered" evidence="5">
    <location>
        <begin position="1"/>
        <end position="27"/>
    </location>
</feature>
<dbReference type="PRINTS" id="PR00455">
    <property type="entry name" value="HTHTETR"/>
</dbReference>
<organism evidence="7 8">
    <name type="scientific">Frondihabitans cladoniiphilus</name>
    <dbReference type="NCBI Taxonomy" id="715785"/>
    <lineage>
        <taxon>Bacteria</taxon>
        <taxon>Bacillati</taxon>
        <taxon>Actinomycetota</taxon>
        <taxon>Actinomycetes</taxon>
        <taxon>Micrococcales</taxon>
        <taxon>Microbacteriaceae</taxon>
        <taxon>Frondihabitans</taxon>
    </lineage>
</organism>
<accession>A0ABP8VNL8</accession>
<dbReference type="Pfam" id="PF00440">
    <property type="entry name" value="TetR_N"/>
    <property type="match status" value="1"/>
</dbReference>
<sequence>MTTQVQGPDTGRSTEHPARSGRRRDPSVDDRVLAAALDLLVDGGFEAMTMEAVASRAGTGKAGIYRRWGTKQVLVVDAVLRSGLGAPLQVGPDSGSLRDDLSAIVGSESAKATDEKTRLLTGLLTVIREDAKLRQVVVDAVIEPRVVGIRTALERARARGEISPSVDLKTLALVLPSMLLYRLLVSHEPVTRAWQYEIVDGIIAWAFGDRPGSGL</sequence>
<protein>
    <submittedName>
        <fullName evidence="7">TetR/AcrR family transcriptional regulator</fullName>
    </submittedName>
</protein>
<evidence type="ECO:0000256" key="4">
    <source>
        <dbReference type="PROSITE-ProRule" id="PRU00335"/>
    </source>
</evidence>
<evidence type="ECO:0000313" key="7">
    <source>
        <dbReference type="EMBL" id="GAA4667930.1"/>
    </source>
</evidence>
<dbReference type="PANTHER" id="PTHR30055:SF225">
    <property type="entry name" value="TRANSCRIPTIONAL REGULATORY PROTEIN-RELATED"/>
    <property type="match status" value="1"/>
</dbReference>
<dbReference type="Proteomes" id="UP001501295">
    <property type="component" value="Unassembled WGS sequence"/>
</dbReference>
<dbReference type="InterPro" id="IPR001647">
    <property type="entry name" value="HTH_TetR"/>
</dbReference>
<feature type="DNA-binding region" description="H-T-H motif" evidence="4">
    <location>
        <begin position="49"/>
        <end position="68"/>
    </location>
</feature>
<dbReference type="InterPro" id="IPR011075">
    <property type="entry name" value="TetR_C"/>
</dbReference>
<dbReference type="InterPro" id="IPR036271">
    <property type="entry name" value="Tet_transcr_reg_TetR-rel_C_sf"/>
</dbReference>
<dbReference type="InterPro" id="IPR050109">
    <property type="entry name" value="HTH-type_TetR-like_transc_reg"/>
</dbReference>
<comment type="caution">
    <text evidence="7">The sequence shown here is derived from an EMBL/GenBank/DDBJ whole genome shotgun (WGS) entry which is preliminary data.</text>
</comment>
<reference evidence="8" key="1">
    <citation type="journal article" date="2019" name="Int. J. Syst. Evol. Microbiol.">
        <title>The Global Catalogue of Microorganisms (GCM) 10K type strain sequencing project: providing services to taxonomists for standard genome sequencing and annotation.</title>
        <authorList>
            <consortium name="The Broad Institute Genomics Platform"/>
            <consortium name="The Broad Institute Genome Sequencing Center for Infectious Disease"/>
            <person name="Wu L."/>
            <person name="Ma J."/>
        </authorList>
    </citation>
    <scope>NUCLEOTIDE SEQUENCE [LARGE SCALE GENOMIC DNA]</scope>
    <source>
        <strain evidence="8">JCM 18956</strain>
    </source>
</reference>
<proteinExistence type="predicted"/>
<evidence type="ECO:0000256" key="5">
    <source>
        <dbReference type="SAM" id="MobiDB-lite"/>
    </source>
</evidence>
<evidence type="ECO:0000256" key="2">
    <source>
        <dbReference type="ARBA" id="ARBA00023125"/>
    </source>
</evidence>
<dbReference type="SUPFAM" id="SSF46689">
    <property type="entry name" value="Homeodomain-like"/>
    <property type="match status" value="1"/>
</dbReference>
<dbReference type="SUPFAM" id="SSF48498">
    <property type="entry name" value="Tetracyclin repressor-like, C-terminal domain"/>
    <property type="match status" value="1"/>
</dbReference>
<dbReference type="EMBL" id="BAABLM010000001">
    <property type="protein sequence ID" value="GAA4667930.1"/>
    <property type="molecule type" value="Genomic_DNA"/>
</dbReference>
<keyword evidence="8" id="KW-1185">Reference proteome</keyword>
<evidence type="ECO:0000256" key="3">
    <source>
        <dbReference type="ARBA" id="ARBA00023163"/>
    </source>
</evidence>
<dbReference type="PROSITE" id="PS50977">
    <property type="entry name" value="HTH_TETR_2"/>
    <property type="match status" value="1"/>
</dbReference>
<dbReference type="RefSeq" id="WP_345373432.1">
    <property type="nucleotide sequence ID" value="NZ_BAABLM010000001.1"/>
</dbReference>
<gene>
    <name evidence="7" type="ORF">GCM10025780_07930</name>
</gene>
<dbReference type="Gene3D" id="1.10.10.60">
    <property type="entry name" value="Homeodomain-like"/>
    <property type="match status" value="1"/>
</dbReference>
<dbReference type="PANTHER" id="PTHR30055">
    <property type="entry name" value="HTH-TYPE TRANSCRIPTIONAL REGULATOR RUTR"/>
    <property type="match status" value="1"/>
</dbReference>
<keyword evidence="3" id="KW-0804">Transcription</keyword>
<dbReference type="Gene3D" id="1.10.357.10">
    <property type="entry name" value="Tetracycline Repressor, domain 2"/>
    <property type="match status" value="1"/>
</dbReference>
<name>A0ABP8VNL8_9MICO</name>
<keyword evidence="1" id="KW-0805">Transcription regulation</keyword>
<feature type="compositionally biased region" description="Basic and acidic residues" evidence="5">
    <location>
        <begin position="12"/>
        <end position="27"/>
    </location>
</feature>
<feature type="domain" description="HTH tetR-type" evidence="6">
    <location>
        <begin position="26"/>
        <end position="86"/>
    </location>
</feature>
<evidence type="ECO:0000313" key="8">
    <source>
        <dbReference type="Proteomes" id="UP001501295"/>
    </source>
</evidence>
<keyword evidence="2 4" id="KW-0238">DNA-binding</keyword>
<evidence type="ECO:0000259" key="6">
    <source>
        <dbReference type="PROSITE" id="PS50977"/>
    </source>
</evidence>
<dbReference type="Pfam" id="PF16859">
    <property type="entry name" value="TetR_C_11"/>
    <property type="match status" value="1"/>
</dbReference>
<evidence type="ECO:0000256" key="1">
    <source>
        <dbReference type="ARBA" id="ARBA00023015"/>
    </source>
</evidence>
<dbReference type="InterPro" id="IPR009057">
    <property type="entry name" value="Homeodomain-like_sf"/>
</dbReference>